<name>A0ABP5SLS1_9PSEU</name>
<dbReference type="Proteomes" id="UP001501218">
    <property type="component" value="Unassembled WGS sequence"/>
</dbReference>
<gene>
    <name evidence="2" type="ORF">GCM10009854_04480</name>
</gene>
<protein>
    <submittedName>
        <fullName evidence="2">Uncharacterized protein</fullName>
    </submittedName>
</protein>
<evidence type="ECO:0000313" key="2">
    <source>
        <dbReference type="EMBL" id="GAA2332336.1"/>
    </source>
</evidence>
<sequence>MAENNAEQSANGADLLDAAADDSPSRTALDQVRVYLAELAGVLDQQEPDLYLPEAQWRLAELNDELAHERPSAPRVQSRWMRLIPVLRELRPDIPTEQLTELIKRAVGVG</sequence>
<evidence type="ECO:0000256" key="1">
    <source>
        <dbReference type="SAM" id="MobiDB-lite"/>
    </source>
</evidence>
<reference evidence="3" key="1">
    <citation type="journal article" date="2019" name="Int. J. Syst. Evol. Microbiol.">
        <title>The Global Catalogue of Microorganisms (GCM) 10K type strain sequencing project: providing services to taxonomists for standard genome sequencing and annotation.</title>
        <authorList>
            <consortium name="The Broad Institute Genomics Platform"/>
            <consortium name="The Broad Institute Genome Sequencing Center for Infectious Disease"/>
            <person name="Wu L."/>
            <person name="Ma J."/>
        </authorList>
    </citation>
    <scope>NUCLEOTIDE SEQUENCE [LARGE SCALE GENOMIC DNA]</scope>
    <source>
        <strain evidence="3">JCM 16221</strain>
    </source>
</reference>
<dbReference type="RefSeq" id="WP_344125903.1">
    <property type="nucleotide sequence ID" value="NZ_BAAARA010000001.1"/>
</dbReference>
<feature type="region of interest" description="Disordered" evidence="1">
    <location>
        <begin position="1"/>
        <end position="23"/>
    </location>
</feature>
<accession>A0ABP5SLS1</accession>
<keyword evidence="3" id="KW-1185">Reference proteome</keyword>
<dbReference type="EMBL" id="BAAARA010000001">
    <property type="protein sequence ID" value="GAA2332336.1"/>
    <property type="molecule type" value="Genomic_DNA"/>
</dbReference>
<organism evidence="2 3">
    <name type="scientific">Saccharopolyspora halophila</name>
    <dbReference type="NCBI Taxonomy" id="405551"/>
    <lineage>
        <taxon>Bacteria</taxon>
        <taxon>Bacillati</taxon>
        <taxon>Actinomycetota</taxon>
        <taxon>Actinomycetes</taxon>
        <taxon>Pseudonocardiales</taxon>
        <taxon>Pseudonocardiaceae</taxon>
        <taxon>Saccharopolyspora</taxon>
    </lineage>
</organism>
<comment type="caution">
    <text evidence="2">The sequence shown here is derived from an EMBL/GenBank/DDBJ whole genome shotgun (WGS) entry which is preliminary data.</text>
</comment>
<feature type="compositionally biased region" description="Polar residues" evidence="1">
    <location>
        <begin position="1"/>
        <end position="11"/>
    </location>
</feature>
<evidence type="ECO:0000313" key="3">
    <source>
        <dbReference type="Proteomes" id="UP001501218"/>
    </source>
</evidence>
<feature type="compositionally biased region" description="Low complexity" evidence="1">
    <location>
        <begin position="13"/>
        <end position="22"/>
    </location>
</feature>
<proteinExistence type="predicted"/>